<dbReference type="Proteomes" id="UP000070483">
    <property type="component" value="Unassembled WGS sequence"/>
</dbReference>
<name>A0A133ZYE1_9FUSO</name>
<proteinExistence type="predicted"/>
<dbReference type="InterPro" id="IPR029030">
    <property type="entry name" value="Caspase-like_dom_sf"/>
</dbReference>
<dbReference type="InterPro" id="IPR011600">
    <property type="entry name" value="Pept_C14_caspase"/>
</dbReference>
<evidence type="ECO:0000259" key="1">
    <source>
        <dbReference type="Pfam" id="PF00656"/>
    </source>
</evidence>
<protein>
    <submittedName>
        <fullName evidence="2">Caspase domain protein</fullName>
    </submittedName>
</protein>
<reference evidence="3" key="1">
    <citation type="submission" date="2016-01" db="EMBL/GenBank/DDBJ databases">
        <authorList>
            <person name="Mitreva M."/>
            <person name="Pepin K.H."/>
            <person name="Mihindukulasuriya K.A."/>
            <person name="Fulton R."/>
            <person name="Fronick C."/>
            <person name="O'Laughlin M."/>
            <person name="Miner T."/>
            <person name="Herter B."/>
            <person name="Rosa B.A."/>
            <person name="Cordes M."/>
            <person name="Tomlinson C."/>
            <person name="Wollam A."/>
            <person name="Palsikar V.B."/>
            <person name="Mardis E.R."/>
            <person name="Wilson R.K."/>
        </authorList>
    </citation>
    <scope>NUCLEOTIDE SEQUENCE [LARGE SCALE GENOMIC DNA]</scope>
    <source>
        <strain evidence="3">KA00185</strain>
    </source>
</reference>
<dbReference type="SUPFAM" id="SSF52129">
    <property type="entry name" value="Caspase-like"/>
    <property type="match status" value="1"/>
</dbReference>
<dbReference type="STRING" id="157687.HMPREF3180_02045"/>
<dbReference type="GO" id="GO:0006508">
    <property type="term" value="P:proteolysis"/>
    <property type="evidence" value="ECO:0007669"/>
    <property type="project" value="InterPro"/>
</dbReference>
<evidence type="ECO:0000313" key="2">
    <source>
        <dbReference type="EMBL" id="KXB60462.1"/>
    </source>
</evidence>
<accession>A0A133ZYE1</accession>
<dbReference type="GO" id="GO:0004197">
    <property type="term" value="F:cysteine-type endopeptidase activity"/>
    <property type="evidence" value="ECO:0007669"/>
    <property type="project" value="InterPro"/>
</dbReference>
<dbReference type="PANTHER" id="PTHR22576">
    <property type="entry name" value="MUCOSA ASSOCIATED LYMPHOID TISSUE LYMPHOMA TRANSLOCATION PROTEIN 1/PARACASPASE"/>
    <property type="match status" value="1"/>
</dbReference>
<organism evidence="2 3">
    <name type="scientific">Leptotrichia wadei</name>
    <dbReference type="NCBI Taxonomy" id="157687"/>
    <lineage>
        <taxon>Bacteria</taxon>
        <taxon>Fusobacteriati</taxon>
        <taxon>Fusobacteriota</taxon>
        <taxon>Fusobacteriia</taxon>
        <taxon>Fusobacteriales</taxon>
        <taxon>Leptotrichiaceae</taxon>
        <taxon>Leptotrichia</taxon>
    </lineage>
</organism>
<dbReference type="RefSeq" id="WP_060918554.1">
    <property type="nucleotide sequence ID" value="NZ_KQ960111.1"/>
</dbReference>
<keyword evidence="3" id="KW-1185">Reference proteome</keyword>
<sequence length="325" mass="36100">MSRKALVVGIDDYPGCPLNGCVNDAEEIKNLLETNGDGSPNFEVKFAPNIQTKDKLLDLLNALFCEGDSDISLFYFSGHGTDEVTGKIVTPDFKGRDMGVSMSDILALLKQSKSKNKVVILDCCFSGKFGELGVISSNETVLGEGVTIMTASSRDQYAVEDGITGHGVFTELLIQGLLGGAADVGGNITPASLYSFVDQSLGAWEQRPLFKTNISRFLPIRKIKPKVPIEVLRKLSDYFQNPDSEYSLDPSFEFTNNPEYEIKIKEPYAKDENINKFKELQLYESVGLIEPVDEEHMYFAAMNSKSCRLTPLGLHYWKLSKDKRF</sequence>
<dbReference type="AlphaFoldDB" id="A0A133ZYE1"/>
<comment type="caution">
    <text evidence="2">The sequence shown here is derived from an EMBL/GenBank/DDBJ whole genome shotgun (WGS) entry which is preliminary data.</text>
</comment>
<gene>
    <name evidence="2" type="ORF">HMPREF3180_02045</name>
</gene>
<dbReference type="OrthoDB" id="9812126at2"/>
<dbReference type="Gene3D" id="3.40.50.1460">
    <property type="match status" value="1"/>
</dbReference>
<dbReference type="Pfam" id="PF00656">
    <property type="entry name" value="Peptidase_C14"/>
    <property type="match status" value="1"/>
</dbReference>
<dbReference type="EMBL" id="LSDD01000155">
    <property type="protein sequence ID" value="KXB60462.1"/>
    <property type="molecule type" value="Genomic_DNA"/>
</dbReference>
<evidence type="ECO:0000313" key="3">
    <source>
        <dbReference type="Proteomes" id="UP000070483"/>
    </source>
</evidence>
<dbReference type="PATRIC" id="fig|157687.3.peg.2044"/>
<dbReference type="PANTHER" id="PTHR22576:SF37">
    <property type="entry name" value="MUCOSA-ASSOCIATED LYMPHOID TISSUE LYMPHOMA TRANSLOCATION PROTEIN 1"/>
    <property type="match status" value="1"/>
</dbReference>
<dbReference type="InterPro" id="IPR052039">
    <property type="entry name" value="Caspase-related_regulators"/>
</dbReference>
<feature type="domain" description="Peptidase C14 caspase" evidence="1">
    <location>
        <begin position="3"/>
        <end position="201"/>
    </location>
</feature>